<evidence type="ECO:0000313" key="7">
    <source>
        <dbReference type="EMBL" id="MBI6549019.1"/>
    </source>
</evidence>
<comment type="subcellular location">
    <subcellularLocation>
        <location evidence="1">Cell envelope</location>
    </subcellularLocation>
</comment>
<evidence type="ECO:0000256" key="3">
    <source>
        <dbReference type="ARBA" id="ARBA00022448"/>
    </source>
</evidence>
<keyword evidence="8" id="KW-1185">Reference proteome</keyword>
<dbReference type="SUPFAM" id="SSF53850">
    <property type="entry name" value="Periplasmic binding protein-like II"/>
    <property type="match status" value="1"/>
</dbReference>
<evidence type="ECO:0000256" key="5">
    <source>
        <dbReference type="SAM" id="SignalP"/>
    </source>
</evidence>
<feature type="domain" description="Solute-binding protein family 5" evidence="6">
    <location>
        <begin position="95"/>
        <end position="473"/>
    </location>
</feature>
<comment type="caution">
    <text evidence="7">The sequence shown here is derived from an EMBL/GenBank/DDBJ whole genome shotgun (WGS) entry which is preliminary data.</text>
</comment>
<dbReference type="Pfam" id="PF00496">
    <property type="entry name" value="SBP_bac_5"/>
    <property type="match status" value="1"/>
</dbReference>
<dbReference type="InterPro" id="IPR039424">
    <property type="entry name" value="SBP_5"/>
</dbReference>
<dbReference type="PANTHER" id="PTHR30290:SF10">
    <property type="entry name" value="PERIPLASMIC OLIGOPEPTIDE-BINDING PROTEIN-RELATED"/>
    <property type="match status" value="1"/>
</dbReference>
<feature type="signal peptide" evidence="5">
    <location>
        <begin position="1"/>
        <end position="38"/>
    </location>
</feature>
<dbReference type="PIRSF" id="PIRSF002741">
    <property type="entry name" value="MppA"/>
    <property type="match status" value="1"/>
</dbReference>
<comment type="similarity">
    <text evidence="2">Belongs to the bacterial solute-binding protein 5 family.</text>
</comment>
<dbReference type="Gene3D" id="3.40.190.10">
    <property type="entry name" value="Periplasmic binding protein-like II"/>
    <property type="match status" value="1"/>
</dbReference>
<gene>
    <name evidence="7" type="ORF">H8A87_09870</name>
</gene>
<dbReference type="Gene3D" id="3.10.105.10">
    <property type="entry name" value="Dipeptide-binding Protein, Domain 3"/>
    <property type="match status" value="1"/>
</dbReference>
<sequence>METTNMQKTMARLIKNKIAKVLTCSISLILGSVTLSYAAVIPANVQLADKQEITRNNFSEPGSLDPHKSESSSEFDILRDFFERLVDTDKEENTIPALAERWETKDNKTWIFHLRKGVKWSDGTPITAHDVVFSFQRLVTPDTISPYGSYLIQATVVNAHDVLSGKKKPEELGVKALDDATIEIALERPKAGFLHMLAHPAMSPVSEKVIKKYGTRWTQPQFFVSNGPFKLSEWVVNEKIVGVRNPYYWDNKNTVINKVTYLPLSDYKADLNRYMTGEIDISNGGPSEFLPMVKEKFSDQLHVKPILGVYYYLFNTQRPPFNDVRVRQALALAVDRNIVTDKVLGNGQKPAYDVVFPGAGGIYLKHPEYASWTQEQRVAKAKELLSKAGFNEKNPLKLTLLYNTSDSHKKIAIAASSVWRKNLGVEVVLQNQESKTQNVSMTQGDFELTRYSWNADYSSPTSFLDIFTSGNTNNHMKYQNKEFDKWVLKADETNDPADYQQAIDILNKEIPAIPVYYYVRVKLIKPYVGGVHIDSLGTILTKYLYIIKH</sequence>
<keyword evidence="3" id="KW-0813">Transport</keyword>
<dbReference type="Gene3D" id="3.90.76.10">
    <property type="entry name" value="Dipeptide-binding Protein, Domain 1"/>
    <property type="match status" value="1"/>
</dbReference>
<dbReference type="PANTHER" id="PTHR30290">
    <property type="entry name" value="PERIPLASMIC BINDING COMPONENT OF ABC TRANSPORTER"/>
    <property type="match status" value="1"/>
</dbReference>
<reference evidence="7 8" key="1">
    <citation type="submission" date="2020-08" db="EMBL/GenBank/DDBJ databases">
        <title>Description of Xenorhabdus lircayensis sp. nov., the symbiotic bacterium associated with the entomopathogenic nematode Steirnernema unicornum.</title>
        <authorList>
            <person name="Castaneda-Alvarez C."/>
            <person name="Prodan S."/>
            <person name="Zamorano A."/>
            <person name="San-Blas E."/>
            <person name="Aballay E."/>
        </authorList>
    </citation>
    <scope>NUCLEOTIDE SEQUENCE [LARGE SCALE GENOMIC DNA]</scope>
    <source>
        <strain evidence="7 8">VLS</strain>
    </source>
</reference>
<protein>
    <submittedName>
        <fullName evidence="7">Oligopeptide ABC transporter substrate-binding protein OppA</fullName>
    </submittedName>
</protein>
<organism evidence="7 8">
    <name type="scientific">Xenorhabdus lircayensis</name>
    <dbReference type="NCBI Taxonomy" id="2763499"/>
    <lineage>
        <taxon>Bacteria</taxon>
        <taxon>Pseudomonadati</taxon>
        <taxon>Pseudomonadota</taxon>
        <taxon>Gammaproteobacteria</taxon>
        <taxon>Enterobacterales</taxon>
        <taxon>Morganellaceae</taxon>
        <taxon>Xenorhabdus</taxon>
    </lineage>
</organism>
<keyword evidence="4 5" id="KW-0732">Signal</keyword>
<evidence type="ECO:0000256" key="1">
    <source>
        <dbReference type="ARBA" id="ARBA00004196"/>
    </source>
</evidence>
<dbReference type="EMBL" id="JACOII010000037">
    <property type="protein sequence ID" value="MBI6549019.1"/>
    <property type="molecule type" value="Genomic_DNA"/>
</dbReference>
<dbReference type="InterPro" id="IPR030678">
    <property type="entry name" value="Peptide/Ni-bd"/>
</dbReference>
<dbReference type="InterPro" id="IPR023765">
    <property type="entry name" value="SBP_5_CS"/>
</dbReference>
<feature type="chain" id="PRO_5046896182" evidence="5">
    <location>
        <begin position="39"/>
        <end position="549"/>
    </location>
</feature>
<dbReference type="CDD" id="cd08504">
    <property type="entry name" value="PBP2_OppA"/>
    <property type="match status" value="1"/>
</dbReference>
<evidence type="ECO:0000256" key="4">
    <source>
        <dbReference type="ARBA" id="ARBA00022729"/>
    </source>
</evidence>
<dbReference type="InterPro" id="IPR000914">
    <property type="entry name" value="SBP_5_dom"/>
</dbReference>
<evidence type="ECO:0000259" key="6">
    <source>
        <dbReference type="Pfam" id="PF00496"/>
    </source>
</evidence>
<evidence type="ECO:0000256" key="2">
    <source>
        <dbReference type="ARBA" id="ARBA00005695"/>
    </source>
</evidence>
<name>A0ABS0U553_9GAMM</name>
<proteinExistence type="inferred from homology"/>
<evidence type="ECO:0000313" key="8">
    <source>
        <dbReference type="Proteomes" id="UP000696184"/>
    </source>
</evidence>
<dbReference type="Proteomes" id="UP000696184">
    <property type="component" value="Unassembled WGS sequence"/>
</dbReference>
<accession>A0ABS0U553</accession>
<dbReference type="PROSITE" id="PS01040">
    <property type="entry name" value="SBP_BACTERIAL_5"/>
    <property type="match status" value="1"/>
</dbReference>